<reference evidence="3 4" key="1">
    <citation type="submission" date="2020-08" db="EMBL/GenBank/DDBJ databases">
        <title>Genomic Encyclopedia of Type Strains, Phase IV (KMG-IV): sequencing the most valuable type-strain genomes for metagenomic binning, comparative biology and taxonomic classification.</title>
        <authorList>
            <person name="Goeker M."/>
        </authorList>
    </citation>
    <scope>NUCLEOTIDE SEQUENCE [LARGE SCALE GENOMIC DNA]</scope>
    <source>
        <strain evidence="3 4">DSM 2461</strain>
    </source>
</reference>
<dbReference type="Gene3D" id="3.40.50.720">
    <property type="entry name" value="NAD(P)-binding Rossmann-like Domain"/>
    <property type="match status" value="1"/>
</dbReference>
<dbReference type="SUPFAM" id="SSF51735">
    <property type="entry name" value="NAD(P)-binding Rossmann-fold domains"/>
    <property type="match status" value="1"/>
</dbReference>
<dbReference type="PROSITE" id="PS51201">
    <property type="entry name" value="RCK_N"/>
    <property type="match status" value="1"/>
</dbReference>
<dbReference type="RefSeq" id="WP_184747587.1">
    <property type="nucleotide sequence ID" value="NZ_JACHGJ010000006.1"/>
</dbReference>
<keyword evidence="4" id="KW-1185">Reference proteome</keyword>
<evidence type="ECO:0000259" key="1">
    <source>
        <dbReference type="PROSITE" id="PS51201"/>
    </source>
</evidence>
<accession>A0A841R7T0</accession>
<protein>
    <submittedName>
        <fullName evidence="3">Trk system potassium uptake protein TrkA</fullName>
    </submittedName>
</protein>
<dbReference type="PANTHER" id="PTHR43833">
    <property type="entry name" value="POTASSIUM CHANNEL PROTEIN 2-RELATED-RELATED"/>
    <property type="match status" value="1"/>
</dbReference>
<dbReference type="Pfam" id="PF02080">
    <property type="entry name" value="TrkA_C"/>
    <property type="match status" value="1"/>
</dbReference>
<dbReference type="InterPro" id="IPR006037">
    <property type="entry name" value="RCK_C"/>
</dbReference>
<dbReference type="Gene3D" id="3.30.70.1450">
    <property type="entry name" value="Regulator of K+ conductance, C-terminal domain"/>
    <property type="match status" value="1"/>
</dbReference>
<dbReference type="EMBL" id="JACHGJ010000006">
    <property type="protein sequence ID" value="MBB6481334.1"/>
    <property type="molecule type" value="Genomic_DNA"/>
</dbReference>
<feature type="domain" description="RCK C-terminal" evidence="2">
    <location>
        <begin position="136"/>
        <end position="231"/>
    </location>
</feature>
<feature type="domain" description="RCK N-terminal" evidence="1">
    <location>
        <begin position="2"/>
        <end position="119"/>
    </location>
</feature>
<gene>
    <name evidence="3" type="ORF">HNR50_003014</name>
</gene>
<evidence type="ECO:0000313" key="3">
    <source>
        <dbReference type="EMBL" id="MBB6481334.1"/>
    </source>
</evidence>
<proteinExistence type="predicted"/>
<dbReference type="PANTHER" id="PTHR43833:SF7">
    <property type="entry name" value="KTR SYSTEM POTASSIUM UPTAKE PROTEIN C"/>
    <property type="match status" value="1"/>
</dbReference>
<dbReference type="Proteomes" id="UP000587760">
    <property type="component" value="Unassembled WGS sequence"/>
</dbReference>
<dbReference type="InterPro" id="IPR050721">
    <property type="entry name" value="Trk_Ktr_HKT_K-transport"/>
</dbReference>
<comment type="caution">
    <text evidence="3">The sequence shown here is derived from an EMBL/GenBank/DDBJ whole genome shotgun (WGS) entry which is preliminary data.</text>
</comment>
<evidence type="ECO:0000259" key="2">
    <source>
        <dbReference type="PROSITE" id="PS51202"/>
    </source>
</evidence>
<dbReference type="InterPro" id="IPR036291">
    <property type="entry name" value="NAD(P)-bd_dom_sf"/>
</dbReference>
<organism evidence="3 4">
    <name type="scientific">Spirochaeta isovalerica</name>
    <dbReference type="NCBI Taxonomy" id="150"/>
    <lineage>
        <taxon>Bacteria</taxon>
        <taxon>Pseudomonadati</taxon>
        <taxon>Spirochaetota</taxon>
        <taxon>Spirochaetia</taxon>
        <taxon>Spirochaetales</taxon>
        <taxon>Spirochaetaceae</taxon>
        <taxon>Spirochaeta</taxon>
    </lineage>
</organism>
<dbReference type="AlphaFoldDB" id="A0A841R7T0"/>
<dbReference type="Pfam" id="PF02254">
    <property type="entry name" value="TrkA_N"/>
    <property type="match status" value="1"/>
</dbReference>
<dbReference type="SUPFAM" id="SSF116726">
    <property type="entry name" value="TrkA C-terminal domain-like"/>
    <property type="match status" value="1"/>
</dbReference>
<evidence type="ECO:0000313" key="4">
    <source>
        <dbReference type="Proteomes" id="UP000587760"/>
    </source>
</evidence>
<sequence>MSKTIAVIGLGTLGRTICEVLTEKGAEVIAIDNTPAQINKVKDIVTQAIQLDSADEDSIASAPFDQVDAAIVAIGDNIEASILTTTLLKQHGVPYIISRAVNKTHHKVLKQVGANEVVNVEEEEGARIAMNLMAPTLLEKVKLSRDIYLQEMPLPPAFIKTKLASLNLIEKFNLRLGALRRYYTSLDRDGNSVRTEKLLFPEADEELQDGDVLILIGSESDLEDFRKAGEE</sequence>
<dbReference type="InterPro" id="IPR003148">
    <property type="entry name" value="RCK_N"/>
</dbReference>
<dbReference type="PROSITE" id="PS51202">
    <property type="entry name" value="RCK_C"/>
    <property type="match status" value="1"/>
</dbReference>
<name>A0A841R7T0_9SPIO</name>
<dbReference type="GO" id="GO:0008324">
    <property type="term" value="F:monoatomic cation transmembrane transporter activity"/>
    <property type="evidence" value="ECO:0007669"/>
    <property type="project" value="InterPro"/>
</dbReference>
<dbReference type="GO" id="GO:0006813">
    <property type="term" value="P:potassium ion transport"/>
    <property type="evidence" value="ECO:0007669"/>
    <property type="project" value="InterPro"/>
</dbReference>
<dbReference type="InterPro" id="IPR036721">
    <property type="entry name" value="RCK_C_sf"/>
</dbReference>